<evidence type="ECO:0008006" key="5">
    <source>
        <dbReference type="Google" id="ProtNLM"/>
    </source>
</evidence>
<keyword evidence="2" id="KW-0732">Signal</keyword>
<proteinExistence type="predicted"/>
<sequence length="125" mass="13217">MKTTSVKRPIVLLATVILTAALAGCQPTKVEDAPEDESNETNDPSVVDERGDGQGLHEEPIVLEDGRTITCVVYDGDNGQGGVLIRPGNNGDSEATERTSLSCPKRSTPSSYANEQSAWSSTPSK</sequence>
<evidence type="ECO:0000256" key="1">
    <source>
        <dbReference type="SAM" id="MobiDB-lite"/>
    </source>
</evidence>
<feature type="compositionally biased region" description="Basic and acidic residues" evidence="1">
    <location>
        <begin position="47"/>
        <end position="59"/>
    </location>
</feature>
<name>A0A2H1KS28_BRELN</name>
<feature type="region of interest" description="Disordered" evidence="1">
    <location>
        <begin position="77"/>
        <end position="125"/>
    </location>
</feature>
<dbReference type="AlphaFoldDB" id="A0A2H1KS28"/>
<feature type="region of interest" description="Disordered" evidence="1">
    <location>
        <begin position="24"/>
        <end position="59"/>
    </location>
</feature>
<feature type="non-terminal residue" evidence="3">
    <location>
        <position position="125"/>
    </location>
</feature>
<evidence type="ECO:0000313" key="3">
    <source>
        <dbReference type="EMBL" id="SMY02585.1"/>
    </source>
</evidence>
<feature type="signal peptide" evidence="2">
    <location>
        <begin position="1"/>
        <end position="23"/>
    </location>
</feature>
<organism evidence="3 4">
    <name type="scientific">Brevibacterium linens ATCC 9172</name>
    <dbReference type="NCBI Taxonomy" id="1255617"/>
    <lineage>
        <taxon>Bacteria</taxon>
        <taxon>Bacillati</taxon>
        <taxon>Actinomycetota</taxon>
        <taxon>Actinomycetes</taxon>
        <taxon>Micrococcales</taxon>
        <taxon>Brevibacteriaceae</taxon>
        <taxon>Brevibacterium</taxon>
    </lineage>
</organism>
<feature type="chain" id="PRO_5039104596" description="Secreted protein" evidence="2">
    <location>
        <begin position="24"/>
        <end position="125"/>
    </location>
</feature>
<dbReference type="PROSITE" id="PS51257">
    <property type="entry name" value="PROKAR_LIPOPROTEIN"/>
    <property type="match status" value="1"/>
</dbReference>
<dbReference type="Proteomes" id="UP000234641">
    <property type="component" value="Unassembled WGS sequence"/>
</dbReference>
<reference evidence="3 4" key="1">
    <citation type="submission" date="2017-03" db="EMBL/GenBank/DDBJ databases">
        <authorList>
            <person name="Afonso C.L."/>
            <person name="Miller P.J."/>
            <person name="Scott M.A."/>
            <person name="Spackman E."/>
            <person name="Goraichik I."/>
            <person name="Dimitrov K.M."/>
            <person name="Suarez D.L."/>
            <person name="Swayne D.E."/>
        </authorList>
    </citation>
    <scope>NUCLEOTIDE SEQUENCE [LARGE SCALE GENOMIC DNA]</scope>
    <source>
        <strain evidence="3 4">ATCC 9172</strain>
    </source>
</reference>
<feature type="compositionally biased region" description="Polar residues" evidence="1">
    <location>
        <begin position="90"/>
        <end position="125"/>
    </location>
</feature>
<dbReference type="EMBL" id="FXYY01000051">
    <property type="protein sequence ID" value="SMY02585.1"/>
    <property type="molecule type" value="Genomic_DNA"/>
</dbReference>
<evidence type="ECO:0000313" key="4">
    <source>
        <dbReference type="Proteomes" id="UP000234641"/>
    </source>
</evidence>
<accession>A0A2H1KS28</accession>
<protein>
    <recommendedName>
        <fullName evidence="5">Secreted protein</fullName>
    </recommendedName>
</protein>
<evidence type="ECO:0000256" key="2">
    <source>
        <dbReference type="SAM" id="SignalP"/>
    </source>
</evidence>
<gene>
    <name evidence="3" type="ORF">BLIN9172_03499</name>
</gene>